<keyword evidence="3" id="KW-1185">Reference proteome</keyword>
<dbReference type="Gene3D" id="3.40.50.1820">
    <property type="entry name" value="alpha/beta hydrolase"/>
    <property type="match status" value="1"/>
</dbReference>
<feature type="domain" description="Serine aminopeptidase S33" evidence="1">
    <location>
        <begin position="14"/>
        <end position="226"/>
    </location>
</feature>
<dbReference type="InterPro" id="IPR050266">
    <property type="entry name" value="AB_hydrolase_sf"/>
</dbReference>
<dbReference type="PANTHER" id="PTHR43798:SF33">
    <property type="entry name" value="HYDROLASE, PUTATIVE (AFU_ORTHOLOGUE AFUA_2G14860)-RELATED"/>
    <property type="match status" value="1"/>
</dbReference>
<accession>A0ABS2P7E2</accession>
<dbReference type="InterPro" id="IPR022742">
    <property type="entry name" value="Hydrolase_4"/>
</dbReference>
<dbReference type="InterPro" id="IPR012354">
    <property type="entry name" value="Esterase_lipase"/>
</dbReference>
<dbReference type="Proteomes" id="UP000741863">
    <property type="component" value="Unassembled WGS sequence"/>
</dbReference>
<dbReference type="RefSeq" id="WP_204695379.1">
    <property type="nucleotide sequence ID" value="NZ_JAFBEC010000001.1"/>
</dbReference>
<dbReference type="GO" id="GO:0106435">
    <property type="term" value="F:carboxylesterase activity"/>
    <property type="evidence" value="ECO:0007669"/>
    <property type="project" value="UniProtKB-EC"/>
</dbReference>
<dbReference type="EC" id="3.1.1.1" evidence="2"/>
<reference evidence="2 3" key="1">
    <citation type="submission" date="2021-01" db="EMBL/GenBank/DDBJ databases">
        <title>Genomic Encyclopedia of Type Strains, Phase IV (KMG-IV): sequencing the most valuable type-strain genomes for metagenomic binning, comparative biology and taxonomic classification.</title>
        <authorList>
            <person name="Goeker M."/>
        </authorList>
    </citation>
    <scope>NUCLEOTIDE SEQUENCE [LARGE SCALE GENOMIC DNA]</scope>
    <source>
        <strain evidence="2 3">DSM 25540</strain>
    </source>
</reference>
<comment type="caution">
    <text evidence="2">The sequence shown here is derived from an EMBL/GenBank/DDBJ whole genome shotgun (WGS) entry which is preliminary data.</text>
</comment>
<proteinExistence type="predicted"/>
<protein>
    <submittedName>
        <fullName evidence="2">Carboxylesterase</fullName>
        <ecNumber evidence="2">3.1.1.1</ecNumber>
    </submittedName>
</protein>
<gene>
    <name evidence="2" type="ORF">JOD17_000293</name>
</gene>
<keyword evidence="2" id="KW-0378">Hydrolase</keyword>
<name>A0ABS2P7E2_9BACL</name>
<organism evidence="2 3">
    <name type="scientific">Geomicrobium sediminis</name>
    <dbReference type="NCBI Taxonomy" id="1347788"/>
    <lineage>
        <taxon>Bacteria</taxon>
        <taxon>Bacillati</taxon>
        <taxon>Bacillota</taxon>
        <taxon>Bacilli</taxon>
        <taxon>Bacillales</taxon>
        <taxon>Geomicrobium</taxon>
    </lineage>
</organism>
<dbReference type="SUPFAM" id="SSF53474">
    <property type="entry name" value="alpha/beta-Hydrolases"/>
    <property type="match status" value="1"/>
</dbReference>
<evidence type="ECO:0000313" key="2">
    <source>
        <dbReference type="EMBL" id="MBM7631202.1"/>
    </source>
</evidence>
<dbReference type="PIRSF" id="PIRSF017388">
    <property type="entry name" value="Esterase_lipase"/>
    <property type="match status" value="1"/>
</dbReference>
<dbReference type="PANTHER" id="PTHR43798">
    <property type="entry name" value="MONOACYLGLYCEROL LIPASE"/>
    <property type="match status" value="1"/>
</dbReference>
<dbReference type="EMBL" id="JAFBEC010000001">
    <property type="protein sequence ID" value="MBM7631202.1"/>
    <property type="molecule type" value="Genomic_DNA"/>
</dbReference>
<evidence type="ECO:0000259" key="1">
    <source>
        <dbReference type="Pfam" id="PF12146"/>
    </source>
</evidence>
<dbReference type="Pfam" id="PF12146">
    <property type="entry name" value="Hydrolase_4"/>
    <property type="match status" value="1"/>
</dbReference>
<evidence type="ECO:0000313" key="3">
    <source>
        <dbReference type="Proteomes" id="UP000741863"/>
    </source>
</evidence>
<sequence>MKIKPAQPFTFEGENDHAILLLHGFTGSSSDVRMLGRFLQKHGYTSHAPMFPGHGVPPEQLMETSWQDWWGAVEEGYQHLVDLGYEKIIVCGLSLGGLLSLKVGYTFDVRGVIPMCAPIMQQGMNDRLYDGVRQYARQYKQFEKKDEETIEDEMDEFETLPISTLHSIDELILVVREHLHEIKQPTLVIQAGKDELVPPENADVIYDEVQAEPKTKELYEDAPHIITLWKNKERVHERILSFIKEIEAR</sequence>
<dbReference type="InterPro" id="IPR029058">
    <property type="entry name" value="AB_hydrolase_fold"/>
</dbReference>